<keyword evidence="3" id="KW-1185">Reference proteome</keyword>
<feature type="signal peptide" evidence="1">
    <location>
        <begin position="1"/>
        <end position="23"/>
    </location>
</feature>
<feature type="chain" id="PRO_5004020955" evidence="1">
    <location>
        <begin position="24"/>
        <end position="190"/>
    </location>
</feature>
<keyword evidence="1" id="KW-0732">Signal</keyword>
<comment type="caution">
    <text evidence="2">The sequence shown here is derived from an EMBL/GenBank/DDBJ whole genome shotgun (WGS) entry which is preliminary data.</text>
</comment>
<reference evidence="2" key="1">
    <citation type="submission" date="2012-11" db="EMBL/GenBank/DDBJ databases">
        <title>Permanent draft genomes of Rhodopirellula europaea strain SH398 and 6C.</title>
        <authorList>
            <person name="Richter M."/>
            <person name="Richter-Heitmann T."/>
            <person name="Frank C."/>
            <person name="Harder J."/>
            <person name="Glockner F.O."/>
        </authorList>
    </citation>
    <scope>NUCLEOTIDE SEQUENCE</scope>
    <source>
        <strain evidence="2">6C</strain>
    </source>
</reference>
<evidence type="ECO:0000313" key="3">
    <source>
        <dbReference type="Proteomes" id="UP000011529"/>
    </source>
</evidence>
<protein>
    <submittedName>
        <fullName evidence="2">Secreted protein</fullName>
    </submittedName>
</protein>
<evidence type="ECO:0000313" key="2">
    <source>
        <dbReference type="EMBL" id="EMB14500.1"/>
    </source>
</evidence>
<gene>
    <name evidence="2" type="ORF">RE6C_04922</name>
</gene>
<dbReference type="Proteomes" id="UP000011529">
    <property type="component" value="Unassembled WGS sequence"/>
</dbReference>
<dbReference type="AlphaFoldDB" id="M2ACC1"/>
<proteinExistence type="predicted"/>
<name>M2ACC1_9BACT</name>
<dbReference type="PATRIC" id="fig|1263867.3.peg.5278"/>
<evidence type="ECO:0000256" key="1">
    <source>
        <dbReference type="SAM" id="SignalP"/>
    </source>
</evidence>
<reference evidence="2" key="2">
    <citation type="journal article" date="2013" name="Mar. Genomics">
        <title>Expression of sulfatases in Rhodopirellula baltica and the diversity of sulfatases in the genus Rhodopirellula.</title>
        <authorList>
            <person name="Wegner C.E."/>
            <person name="Richter-Heitmann T."/>
            <person name="Klindworth A."/>
            <person name="Klockow C."/>
            <person name="Richter M."/>
            <person name="Achstetter T."/>
            <person name="Glockner F.O."/>
            <person name="Harder J."/>
        </authorList>
    </citation>
    <scope>NUCLEOTIDE SEQUENCE [LARGE SCALE GENOMIC DNA]</scope>
    <source>
        <strain evidence="2">6C</strain>
    </source>
</reference>
<sequence length="190" mass="20767">MQRLAIYTTAVAACLLVTPTVLALTVAYGQRDMQKAGPGWVGGWLSAHGNTAYFCGDTERLNHQLAAIAQSNLGHSAAKVVLHAGKNSIDDPIEQPLTGFGERAPDRLPIDWSVRRSCPSSDVLRGRCQCNRRSVTVDIWIANDVELDSLSIPPQFIVESGGEIDAFVDRQEINKRQKSEQPNVAPKTHH</sequence>
<dbReference type="EMBL" id="ANMO01000216">
    <property type="protein sequence ID" value="EMB14500.1"/>
    <property type="molecule type" value="Genomic_DNA"/>
</dbReference>
<accession>M2ACC1</accession>
<organism evidence="2 3">
    <name type="scientific">Rhodopirellula europaea 6C</name>
    <dbReference type="NCBI Taxonomy" id="1263867"/>
    <lineage>
        <taxon>Bacteria</taxon>
        <taxon>Pseudomonadati</taxon>
        <taxon>Planctomycetota</taxon>
        <taxon>Planctomycetia</taxon>
        <taxon>Pirellulales</taxon>
        <taxon>Pirellulaceae</taxon>
        <taxon>Rhodopirellula</taxon>
    </lineage>
</organism>